<dbReference type="Proteomes" id="UP000199308">
    <property type="component" value="Unassembled WGS sequence"/>
</dbReference>
<evidence type="ECO:0000313" key="3">
    <source>
        <dbReference type="EMBL" id="SET72393.1"/>
    </source>
</evidence>
<keyword evidence="4" id="KW-1185">Reference proteome</keyword>
<protein>
    <recommendedName>
        <fullName evidence="2">DUF6868 domain-containing protein</fullName>
    </recommendedName>
</protein>
<dbReference type="EMBL" id="FOHK01000012">
    <property type="protein sequence ID" value="SET72393.1"/>
    <property type="molecule type" value="Genomic_DNA"/>
</dbReference>
<feature type="transmembrane region" description="Helical" evidence="1">
    <location>
        <begin position="57"/>
        <end position="76"/>
    </location>
</feature>
<accession>A0A1I0GPR7</accession>
<feature type="domain" description="DUF6868" evidence="2">
    <location>
        <begin position="1"/>
        <end position="79"/>
    </location>
</feature>
<dbReference type="AlphaFoldDB" id="A0A1I0GPR7"/>
<dbReference type="InterPro" id="IPR049220">
    <property type="entry name" value="DUF6868"/>
</dbReference>
<keyword evidence="1" id="KW-1133">Transmembrane helix</keyword>
<sequence>MGIAELTAFFGWMTVINLSIIAFTGIFLVFFINVVSPIHQKMFELSDVEIKKAYFKYLANYKMLFITFNLVPYIALKFML</sequence>
<keyword evidence="1" id="KW-0472">Membrane</keyword>
<dbReference type="OrthoDB" id="5918912at2"/>
<proteinExistence type="predicted"/>
<evidence type="ECO:0000313" key="4">
    <source>
        <dbReference type="Proteomes" id="UP000199308"/>
    </source>
</evidence>
<keyword evidence="1" id="KW-0812">Transmembrane</keyword>
<reference evidence="3 4" key="1">
    <citation type="submission" date="2016-10" db="EMBL/GenBank/DDBJ databases">
        <authorList>
            <person name="de Groot N.N."/>
        </authorList>
    </citation>
    <scope>NUCLEOTIDE SEQUENCE [LARGE SCALE GENOMIC DNA]</scope>
    <source>
        <strain evidence="3 4">DSM 19706</strain>
    </source>
</reference>
<gene>
    <name evidence="3" type="ORF">SAMN05660429_02516</name>
</gene>
<dbReference type="RefSeq" id="WP_093331074.1">
    <property type="nucleotide sequence ID" value="NZ_AP027363.1"/>
</dbReference>
<name>A0A1I0GPR7_THASX</name>
<dbReference type="Pfam" id="PF21742">
    <property type="entry name" value="DUF6868"/>
    <property type="match status" value="1"/>
</dbReference>
<evidence type="ECO:0000256" key="1">
    <source>
        <dbReference type="SAM" id="Phobius"/>
    </source>
</evidence>
<organism evidence="3 4">
    <name type="scientific">Thalassotalea agarivorans</name>
    <name type="common">Thalassomonas agarivorans</name>
    <dbReference type="NCBI Taxonomy" id="349064"/>
    <lineage>
        <taxon>Bacteria</taxon>
        <taxon>Pseudomonadati</taxon>
        <taxon>Pseudomonadota</taxon>
        <taxon>Gammaproteobacteria</taxon>
        <taxon>Alteromonadales</taxon>
        <taxon>Colwelliaceae</taxon>
        <taxon>Thalassotalea</taxon>
    </lineage>
</organism>
<evidence type="ECO:0000259" key="2">
    <source>
        <dbReference type="Pfam" id="PF21742"/>
    </source>
</evidence>
<feature type="transmembrane region" description="Helical" evidence="1">
    <location>
        <begin position="12"/>
        <end position="36"/>
    </location>
</feature>